<gene>
    <name evidence="1" type="ORF">EV420DRAFT_1747180</name>
</gene>
<sequence length="119" mass="13548">MSCFIAYPEARIKWYPYTGAVFNREITSVRLLAALEQFYAMVTGSASSRNGKLTKHAKFLLRRHDSLNVHYSTGKKIATAAPRVQWYRSWRACKATEEVDFLVTVDLESQKSTISNTHG</sequence>
<dbReference type="RefSeq" id="XP_060332389.1">
    <property type="nucleotide sequence ID" value="XM_060480191.1"/>
</dbReference>
<evidence type="ECO:0000313" key="1">
    <source>
        <dbReference type="EMBL" id="KAK0460263.1"/>
    </source>
</evidence>
<reference evidence="1" key="1">
    <citation type="submission" date="2023-06" db="EMBL/GenBank/DDBJ databases">
        <authorList>
            <consortium name="Lawrence Berkeley National Laboratory"/>
            <person name="Ahrendt S."/>
            <person name="Sahu N."/>
            <person name="Indic B."/>
            <person name="Wong-Bajracharya J."/>
            <person name="Merenyi Z."/>
            <person name="Ke H.-M."/>
            <person name="Monk M."/>
            <person name="Kocsube S."/>
            <person name="Drula E."/>
            <person name="Lipzen A."/>
            <person name="Balint B."/>
            <person name="Henrissat B."/>
            <person name="Andreopoulos B."/>
            <person name="Martin F.M."/>
            <person name="Harder C.B."/>
            <person name="Rigling D."/>
            <person name="Ford K.L."/>
            <person name="Foster G.D."/>
            <person name="Pangilinan J."/>
            <person name="Papanicolaou A."/>
            <person name="Barry K."/>
            <person name="LaButti K."/>
            <person name="Viragh M."/>
            <person name="Koriabine M."/>
            <person name="Yan M."/>
            <person name="Riley R."/>
            <person name="Champramary S."/>
            <person name="Plett K.L."/>
            <person name="Tsai I.J."/>
            <person name="Slot J."/>
            <person name="Sipos G."/>
            <person name="Plett J."/>
            <person name="Nagy L.G."/>
            <person name="Grigoriev I.V."/>
        </authorList>
    </citation>
    <scope>NUCLEOTIDE SEQUENCE</scope>
    <source>
        <strain evidence="1">CCBAS 213</strain>
    </source>
</reference>
<dbReference type="GeneID" id="85363739"/>
<proteinExistence type="predicted"/>
<organism evidence="1 2">
    <name type="scientific">Armillaria tabescens</name>
    <name type="common">Ringless honey mushroom</name>
    <name type="synonym">Agaricus tabescens</name>
    <dbReference type="NCBI Taxonomy" id="1929756"/>
    <lineage>
        <taxon>Eukaryota</taxon>
        <taxon>Fungi</taxon>
        <taxon>Dikarya</taxon>
        <taxon>Basidiomycota</taxon>
        <taxon>Agaricomycotina</taxon>
        <taxon>Agaricomycetes</taxon>
        <taxon>Agaricomycetidae</taxon>
        <taxon>Agaricales</taxon>
        <taxon>Marasmiineae</taxon>
        <taxon>Physalacriaceae</taxon>
        <taxon>Desarmillaria</taxon>
    </lineage>
</organism>
<name>A0AA39N7B9_ARMTA</name>
<dbReference type="EMBL" id="JAUEPS010000013">
    <property type="protein sequence ID" value="KAK0460263.1"/>
    <property type="molecule type" value="Genomic_DNA"/>
</dbReference>
<evidence type="ECO:0000313" key="2">
    <source>
        <dbReference type="Proteomes" id="UP001175211"/>
    </source>
</evidence>
<dbReference type="Proteomes" id="UP001175211">
    <property type="component" value="Unassembled WGS sequence"/>
</dbReference>
<keyword evidence="2" id="KW-1185">Reference proteome</keyword>
<comment type="caution">
    <text evidence="1">The sequence shown here is derived from an EMBL/GenBank/DDBJ whole genome shotgun (WGS) entry which is preliminary data.</text>
</comment>
<accession>A0AA39N7B9</accession>
<protein>
    <submittedName>
        <fullName evidence="1">Uncharacterized protein</fullName>
    </submittedName>
</protein>
<dbReference type="AlphaFoldDB" id="A0AA39N7B9"/>